<dbReference type="EMBL" id="CAJNOI010000185">
    <property type="protein sequence ID" value="CAF1167278.1"/>
    <property type="molecule type" value="Genomic_DNA"/>
</dbReference>
<keyword evidence="1" id="KW-0732">Signal</keyword>
<dbReference type="CDD" id="cd05819">
    <property type="entry name" value="NHL"/>
    <property type="match status" value="1"/>
</dbReference>
<dbReference type="SUPFAM" id="SSF101898">
    <property type="entry name" value="NHL repeat"/>
    <property type="match status" value="1"/>
</dbReference>
<reference evidence="6" key="1">
    <citation type="submission" date="2021-02" db="EMBL/GenBank/DDBJ databases">
        <authorList>
            <person name="Nowell W R."/>
        </authorList>
    </citation>
    <scope>NUCLEOTIDE SEQUENCE</scope>
</reference>
<evidence type="ECO:0000313" key="8">
    <source>
        <dbReference type="Proteomes" id="UP000663832"/>
    </source>
</evidence>
<evidence type="ECO:0000313" key="7">
    <source>
        <dbReference type="EMBL" id="CAF1429080.1"/>
    </source>
</evidence>
<dbReference type="PANTHER" id="PTHR10680:SF14">
    <property type="entry name" value="PEPTIDYL-GLYCINE ALPHA-AMIDATING MONOOXYGENASE"/>
    <property type="match status" value="1"/>
</dbReference>
<evidence type="ECO:0000313" key="5">
    <source>
        <dbReference type="EMBL" id="CAF1167278.1"/>
    </source>
</evidence>
<dbReference type="EMBL" id="CAJNOM010000421">
    <property type="protein sequence ID" value="CAF1427957.1"/>
    <property type="molecule type" value="Genomic_DNA"/>
</dbReference>
<dbReference type="OrthoDB" id="10096857at2759"/>
<keyword evidence="2" id="KW-0677">Repeat</keyword>
<comment type="caution">
    <text evidence="6">The sequence shown here is derived from an EMBL/GenBank/DDBJ whole genome shotgun (WGS) entry which is preliminary data.</text>
</comment>
<evidence type="ECO:0000256" key="3">
    <source>
        <dbReference type="ARBA" id="ARBA00023180"/>
    </source>
</evidence>
<dbReference type="InterPro" id="IPR011042">
    <property type="entry name" value="6-blade_b-propeller_TolB-like"/>
</dbReference>
<name>A0A815N6R8_9BILA</name>
<proteinExistence type="predicted"/>
<keyword evidence="8" id="KW-1185">Reference proteome</keyword>
<dbReference type="EMBL" id="CAJNOM010000423">
    <property type="protein sequence ID" value="CAF1429080.1"/>
    <property type="molecule type" value="Genomic_DNA"/>
</dbReference>
<dbReference type="PANTHER" id="PTHR10680">
    <property type="entry name" value="PEPTIDYL-GLYCINE ALPHA-AMIDATING MONOOXYGENASE"/>
    <property type="match status" value="1"/>
</dbReference>
<dbReference type="Gene3D" id="2.120.10.30">
    <property type="entry name" value="TolB, C-terminal domain"/>
    <property type="match status" value="2"/>
</dbReference>
<evidence type="ECO:0000256" key="1">
    <source>
        <dbReference type="ARBA" id="ARBA00022729"/>
    </source>
</evidence>
<gene>
    <name evidence="5" type="ORF">BJG266_LOCUS24990</name>
    <name evidence="6" type="ORF">QVE165_LOCUS38755</name>
    <name evidence="7" type="ORF">QVE165_LOCUS38826</name>
</gene>
<keyword evidence="3" id="KW-0325">Glycoprotein</keyword>
<feature type="repeat" description="NHL" evidence="4">
    <location>
        <begin position="332"/>
        <end position="368"/>
    </location>
</feature>
<evidence type="ECO:0000313" key="6">
    <source>
        <dbReference type="EMBL" id="CAF1427957.1"/>
    </source>
</evidence>
<evidence type="ECO:0000256" key="2">
    <source>
        <dbReference type="ARBA" id="ARBA00022737"/>
    </source>
</evidence>
<dbReference type="InterPro" id="IPR001258">
    <property type="entry name" value="NHL_repeat"/>
</dbReference>
<organism evidence="6 8">
    <name type="scientific">Adineta steineri</name>
    <dbReference type="NCBI Taxonomy" id="433720"/>
    <lineage>
        <taxon>Eukaryota</taxon>
        <taxon>Metazoa</taxon>
        <taxon>Spiralia</taxon>
        <taxon>Gnathifera</taxon>
        <taxon>Rotifera</taxon>
        <taxon>Eurotatoria</taxon>
        <taxon>Bdelloidea</taxon>
        <taxon>Adinetida</taxon>
        <taxon>Adinetidae</taxon>
        <taxon>Adineta</taxon>
    </lineage>
</organism>
<dbReference type="Proteomes" id="UP000663832">
    <property type="component" value="Unassembled WGS sequence"/>
</dbReference>
<dbReference type="Proteomes" id="UP000663877">
    <property type="component" value="Unassembled WGS sequence"/>
</dbReference>
<evidence type="ECO:0000256" key="4">
    <source>
        <dbReference type="PROSITE-ProRule" id="PRU00504"/>
    </source>
</evidence>
<dbReference type="PROSITE" id="PS51125">
    <property type="entry name" value="NHL"/>
    <property type="match status" value="1"/>
</dbReference>
<accession>A0A815N6R8</accession>
<protein>
    <submittedName>
        <fullName evidence="6">Uncharacterized protein</fullName>
    </submittedName>
</protein>
<dbReference type="AlphaFoldDB" id="A0A815N6R8"/>
<sequence length="464" mass="53216">MTNNQNECVTCNKRKRTYSCEGCSKRFCFKDLTEHKQILNDELFHIINDYNQFKQIFSEQKPTSHDLSLIDQINQWRRNSIEKIRQKANDCIEIIVKSSQTFLNDIEKKFNDLNEQLKQFHSDNEFNEINLNYLRNELIKIREELDNPSKISIQQESRPFIDEISIISSEKKSNCSKSKQNATTVAAGNEEGQQLDQLDRPKEIVIDKNKNIFIADWLNHRIFHLKPNPKEGKIIAGGNGQGNRMDQLNNPTDVIVDQQNQPIIIADQGNRRVIRWLNQSQQVLIGNIDCHGLAMDKNGFLYVSNREKNEVRRWKMGEYNEGIIVAGGNGQGNQFNQLNRPTFIFVDEDQSVYVSDWNNHRVMKWRKDAKEGTIVAGGNLNQLSKPRGVVIDHFGRIGVGDRGNHRAMHSCEGKEAGGTVVGENGAGNQSNQQNCPDHLSFDDDGNLYFAKPGNDRMQKMKIIL</sequence>